<dbReference type="InterPro" id="IPR008238">
    <property type="entry name" value="Chorismate_mutase_AroQ_euk"/>
</dbReference>
<dbReference type="EMBL" id="GG745338">
    <property type="protein sequence ID" value="KNE61358.1"/>
    <property type="molecule type" value="Genomic_DNA"/>
</dbReference>
<dbReference type="Gene3D" id="1.10.590.10">
    <property type="entry name" value="Chorismate mutase, AroQ class superfamily, eukaryotic"/>
    <property type="match status" value="1"/>
</dbReference>
<evidence type="ECO:0000259" key="14">
    <source>
        <dbReference type="Pfam" id="PF01817"/>
    </source>
</evidence>
<evidence type="ECO:0000256" key="9">
    <source>
        <dbReference type="ARBA" id="ARBA00023222"/>
    </source>
</evidence>
<dbReference type="OrthoDB" id="191918at2759"/>
<comment type="catalytic activity">
    <reaction evidence="11">
        <text>chorismate = prephenate</text>
        <dbReference type="Rhea" id="RHEA:13897"/>
        <dbReference type="ChEBI" id="CHEBI:29748"/>
        <dbReference type="ChEBI" id="CHEBI:29934"/>
        <dbReference type="EC" id="5.4.99.5"/>
    </reaction>
    <physiologicalReaction direction="left-to-right" evidence="11">
        <dbReference type="Rhea" id="RHEA:13898"/>
    </physiologicalReaction>
</comment>
<dbReference type="InterPro" id="IPR037039">
    <property type="entry name" value="CM_AroQ_sf_eucaryotic"/>
</dbReference>
<evidence type="ECO:0000256" key="12">
    <source>
        <dbReference type="PIRNR" id="PIRNR017318"/>
    </source>
</evidence>
<evidence type="ECO:0000256" key="2">
    <source>
        <dbReference type="ARBA" id="ARBA00004817"/>
    </source>
</evidence>
<evidence type="ECO:0000256" key="3">
    <source>
        <dbReference type="ARBA" id="ARBA00012404"/>
    </source>
</evidence>
<dbReference type="GO" id="GO:0005737">
    <property type="term" value="C:cytoplasm"/>
    <property type="evidence" value="ECO:0007669"/>
    <property type="project" value="UniProtKB-SubCell"/>
</dbReference>
<dbReference type="PIRSF" id="PIRSF017318">
    <property type="entry name" value="Chor_mut_AroQ_eu"/>
    <property type="match status" value="1"/>
</dbReference>
<dbReference type="PANTHER" id="PTHR21145:SF12">
    <property type="entry name" value="CHORISMATE MUTASE"/>
    <property type="match status" value="1"/>
</dbReference>
<evidence type="ECO:0000256" key="5">
    <source>
        <dbReference type="ARBA" id="ARBA00022490"/>
    </source>
</evidence>
<name>A0A0L0SFR3_ALLM3</name>
<evidence type="ECO:0000256" key="11">
    <source>
        <dbReference type="ARBA" id="ARBA00023979"/>
    </source>
</evidence>
<sequence>MTTMNFLEKDQKLSLDKLRNVLVRLEDTIIFALIERAQFKQNEIIYVQGAFPFDNEPDFNGSFLDYFLLETERIHAQVRRYTSPDEYPFNDNLPAPVLPALDFANHLIPNKINVNHHVKSMYLLNILPSLCAPGDDSNHGSSATRDVECLQALSKRIHYGKFIAEAKFQADPEKYTTLIKARDTTALMALLTNELVEERLLRRLRRKAEIYGQEYADESDVDEPAPVPSTSADGAATNGTNPSRKRRRSSTSDGTKRRIDLDMVVRLYKDFVIPLTKKVEVDYLLLRA</sequence>
<feature type="compositionally biased region" description="Polar residues" evidence="13">
    <location>
        <begin position="228"/>
        <end position="242"/>
    </location>
</feature>
<dbReference type="PANTHER" id="PTHR21145">
    <property type="entry name" value="CHORISMATE MUTASE"/>
    <property type="match status" value="1"/>
</dbReference>
<dbReference type="VEuPathDB" id="FungiDB:AMAG_06187"/>
<reference evidence="15 16" key="1">
    <citation type="submission" date="2009-11" db="EMBL/GenBank/DDBJ databases">
        <title>Annotation of Allomyces macrogynus ATCC 38327.</title>
        <authorList>
            <consortium name="The Broad Institute Genome Sequencing Platform"/>
            <person name="Russ C."/>
            <person name="Cuomo C."/>
            <person name="Burger G."/>
            <person name="Gray M.W."/>
            <person name="Holland P.W.H."/>
            <person name="King N."/>
            <person name="Lang F.B.F."/>
            <person name="Roger A.J."/>
            <person name="Ruiz-Trillo I."/>
            <person name="Young S.K."/>
            <person name="Zeng Q."/>
            <person name="Gargeya S."/>
            <person name="Fitzgerald M."/>
            <person name="Haas B."/>
            <person name="Abouelleil A."/>
            <person name="Alvarado L."/>
            <person name="Arachchi H.M."/>
            <person name="Berlin A."/>
            <person name="Chapman S.B."/>
            <person name="Gearin G."/>
            <person name="Goldberg J."/>
            <person name="Griggs A."/>
            <person name="Gujja S."/>
            <person name="Hansen M."/>
            <person name="Heiman D."/>
            <person name="Howarth C."/>
            <person name="Larimer J."/>
            <person name="Lui A."/>
            <person name="MacDonald P.J.P."/>
            <person name="McCowen C."/>
            <person name="Montmayeur A."/>
            <person name="Murphy C."/>
            <person name="Neiman D."/>
            <person name="Pearson M."/>
            <person name="Priest M."/>
            <person name="Roberts A."/>
            <person name="Saif S."/>
            <person name="Shea T."/>
            <person name="Sisk P."/>
            <person name="Stolte C."/>
            <person name="Sykes S."/>
            <person name="Wortman J."/>
            <person name="Nusbaum C."/>
            <person name="Birren B."/>
        </authorList>
    </citation>
    <scope>NUCLEOTIDE SEQUENCE [LARGE SCALE GENOMIC DNA]</scope>
    <source>
        <strain evidence="15 16">ATCC 38327</strain>
    </source>
</reference>
<evidence type="ECO:0000256" key="8">
    <source>
        <dbReference type="ARBA" id="ARBA00023141"/>
    </source>
</evidence>
<organism evidence="15 16">
    <name type="scientific">Allomyces macrogynus (strain ATCC 38327)</name>
    <name type="common">Allomyces javanicus var. macrogynus</name>
    <dbReference type="NCBI Taxonomy" id="578462"/>
    <lineage>
        <taxon>Eukaryota</taxon>
        <taxon>Fungi</taxon>
        <taxon>Fungi incertae sedis</taxon>
        <taxon>Blastocladiomycota</taxon>
        <taxon>Blastocladiomycetes</taxon>
        <taxon>Blastocladiales</taxon>
        <taxon>Blastocladiaceae</taxon>
        <taxon>Allomyces</taxon>
    </lineage>
</organism>
<reference evidence="15 16" key="2">
    <citation type="submission" date="2009-11" db="EMBL/GenBank/DDBJ databases">
        <title>The Genome Sequence of Allomyces macrogynus strain ATCC 38327.</title>
        <authorList>
            <consortium name="The Broad Institute Genome Sequencing Platform"/>
            <person name="Russ C."/>
            <person name="Cuomo C."/>
            <person name="Shea T."/>
            <person name="Young S.K."/>
            <person name="Zeng Q."/>
            <person name="Koehrsen M."/>
            <person name="Haas B."/>
            <person name="Borodovsky M."/>
            <person name="Guigo R."/>
            <person name="Alvarado L."/>
            <person name="Berlin A."/>
            <person name="Borenstein D."/>
            <person name="Chen Z."/>
            <person name="Engels R."/>
            <person name="Freedman E."/>
            <person name="Gellesch M."/>
            <person name="Goldberg J."/>
            <person name="Griggs A."/>
            <person name="Gujja S."/>
            <person name="Heiman D."/>
            <person name="Hepburn T."/>
            <person name="Howarth C."/>
            <person name="Jen D."/>
            <person name="Larson L."/>
            <person name="Lewis B."/>
            <person name="Mehta T."/>
            <person name="Park D."/>
            <person name="Pearson M."/>
            <person name="Roberts A."/>
            <person name="Saif S."/>
            <person name="Shenoy N."/>
            <person name="Sisk P."/>
            <person name="Stolte C."/>
            <person name="Sykes S."/>
            <person name="Walk T."/>
            <person name="White J."/>
            <person name="Yandava C."/>
            <person name="Burger G."/>
            <person name="Gray M.W."/>
            <person name="Holland P.W.H."/>
            <person name="King N."/>
            <person name="Lang F.B.F."/>
            <person name="Roger A.J."/>
            <person name="Ruiz-Trillo I."/>
            <person name="Lander E."/>
            <person name="Nusbaum C."/>
        </authorList>
    </citation>
    <scope>NUCLEOTIDE SEQUENCE [LARGE SCALE GENOMIC DNA]</scope>
    <source>
        <strain evidence="15 16">ATCC 38327</strain>
    </source>
</reference>
<dbReference type="GO" id="GO:0006571">
    <property type="term" value="P:tyrosine biosynthetic process"/>
    <property type="evidence" value="ECO:0007669"/>
    <property type="project" value="UniProtKB-KW"/>
</dbReference>
<keyword evidence="8 12" id="KW-0057">Aromatic amino acid biosynthesis</keyword>
<keyword evidence="16" id="KW-1185">Reference proteome</keyword>
<dbReference type="eggNOG" id="KOG0795">
    <property type="taxonomic scope" value="Eukaryota"/>
</dbReference>
<dbReference type="GO" id="GO:0009094">
    <property type="term" value="P:L-phenylalanine biosynthetic process"/>
    <property type="evidence" value="ECO:0007669"/>
    <property type="project" value="UniProtKB-KW"/>
</dbReference>
<keyword evidence="6" id="KW-0827">Tyrosine biosynthesis</keyword>
<dbReference type="GO" id="GO:0004106">
    <property type="term" value="F:chorismate mutase activity"/>
    <property type="evidence" value="ECO:0007669"/>
    <property type="project" value="UniProtKB-UniRule"/>
</dbReference>
<keyword evidence="10 12" id="KW-0413">Isomerase</keyword>
<keyword evidence="9" id="KW-0584">Phenylalanine biosynthesis</keyword>
<dbReference type="InterPro" id="IPR036263">
    <property type="entry name" value="Chorismate_II_sf"/>
</dbReference>
<accession>A0A0L0SFR3</accession>
<evidence type="ECO:0000256" key="4">
    <source>
        <dbReference type="ARBA" id="ARBA00020296"/>
    </source>
</evidence>
<dbReference type="UniPathway" id="UPA00120">
    <property type="reaction ID" value="UER00203"/>
</dbReference>
<gene>
    <name evidence="15" type="ORF">AMAG_06187</name>
</gene>
<dbReference type="InterPro" id="IPR002701">
    <property type="entry name" value="CM_II_prokaryot"/>
</dbReference>
<evidence type="ECO:0000256" key="10">
    <source>
        <dbReference type="ARBA" id="ARBA00023235"/>
    </source>
</evidence>
<feature type="domain" description="Chorismate mutase" evidence="14">
    <location>
        <begin position="143"/>
        <end position="280"/>
    </location>
</feature>
<evidence type="ECO:0000256" key="1">
    <source>
        <dbReference type="ARBA" id="ARBA00004496"/>
    </source>
</evidence>
<dbReference type="PROSITE" id="PS51169">
    <property type="entry name" value="CHORISMATE_MUT_3"/>
    <property type="match status" value="1"/>
</dbReference>
<dbReference type="Proteomes" id="UP000054350">
    <property type="component" value="Unassembled WGS sequence"/>
</dbReference>
<dbReference type="Pfam" id="PF01817">
    <property type="entry name" value="CM_2"/>
    <property type="match status" value="1"/>
</dbReference>
<dbReference type="AlphaFoldDB" id="A0A0L0SFR3"/>
<feature type="region of interest" description="Disordered" evidence="13">
    <location>
        <begin position="215"/>
        <end position="255"/>
    </location>
</feature>
<evidence type="ECO:0000256" key="7">
    <source>
        <dbReference type="ARBA" id="ARBA00022605"/>
    </source>
</evidence>
<protein>
    <recommendedName>
        <fullName evidence="4 12">Chorismate mutase</fullName>
        <ecNumber evidence="3 12">5.4.99.5</ecNumber>
    </recommendedName>
</protein>
<dbReference type="OMA" id="ATCDVNC"/>
<evidence type="ECO:0000313" key="15">
    <source>
        <dbReference type="EMBL" id="KNE61358.1"/>
    </source>
</evidence>
<dbReference type="GO" id="GO:0046417">
    <property type="term" value="P:chorismate metabolic process"/>
    <property type="evidence" value="ECO:0007669"/>
    <property type="project" value="InterPro"/>
</dbReference>
<keyword evidence="7 12" id="KW-0028">Amino-acid biosynthesis</keyword>
<comment type="pathway">
    <text evidence="2">Metabolic intermediate biosynthesis; prephenate biosynthesis; prephenate from chorismate: step 1/1.</text>
</comment>
<comment type="subcellular location">
    <subcellularLocation>
        <location evidence="1">Cytoplasm</location>
    </subcellularLocation>
</comment>
<evidence type="ECO:0000256" key="6">
    <source>
        <dbReference type="ARBA" id="ARBA00022498"/>
    </source>
</evidence>
<evidence type="ECO:0000313" key="16">
    <source>
        <dbReference type="Proteomes" id="UP000054350"/>
    </source>
</evidence>
<dbReference type="SUPFAM" id="SSF48600">
    <property type="entry name" value="Chorismate mutase II"/>
    <property type="match status" value="1"/>
</dbReference>
<evidence type="ECO:0000256" key="13">
    <source>
        <dbReference type="SAM" id="MobiDB-lite"/>
    </source>
</evidence>
<dbReference type="EC" id="5.4.99.5" evidence="3 12"/>
<dbReference type="STRING" id="578462.A0A0L0SFR3"/>
<keyword evidence="5" id="KW-0963">Cytoplasm</keyword>
<dbReference type="NCBIfam" id="TIGR01802">
    <property type="entry name" value="CM_pl-yst"/>
    <property type="match status" value="1"/>
</dbReference>
<proteinExistence type="predicted"/>